<proteinExistence type="predicted"/>
<evidence type="ECO:0000313" key="2">
    <source>
        <dbReference type="Proteomes" id="UP001147760"/>
    </source>
</evidence>
<reference evidence="1" key="1">
    <citation type="submission" date="2022-12" db="EMBL/GenBank/DDBJ databases">
        <authorList>
            <person name="Petersen C."/>
        </authorList>
    </citation>
    <scope>NUCLEOTIDE SEQUENCE</scope>
    <source>
        <strain evidence="1">IBT 17660</strain>
    </source>
</reference>
<dbReference type="EMBL" id="JAPWDO010000005">
    <property type="protein sequence ID" value="KAJ5471345.1"/>
    <property type="molecule type" value="Genomic_DNA"/>
</dbReference>
<dbReference type="InterPro" id="IPR010354">
    <property type="entry name" value="Oleate_hydratase"/>
</dbReference>
<dbReference type="InterPro" id="IPR036188">
    <property type="entry name" value="FAD/NAD-bd_sf"/>
</dbReference>
<keyword evidence="2" id="KW-1185">Reference proteome</keyword>
<dbReference type="Pfam" id="PF06100">
    <property type="entry name" value="MCRA"/>
    <property type="match status" value="1"/>
</dbReference>
<evidence type="ECO:0000313" key="1">
    <source>
        <dbReference type="EMBL" id="KAJ5471345.1"/>
    </source>
</evidence>
<sequence>MARQLQTAQVQEQRVPDSVDAWIVGSSVASLASAVHLICDANVPASQIHILESRSTPGDGIISIGDPLNGYDHRPGCMPTFNDACMERLLALVPSTIGSGRTVLEDMKELCANDHDGDVPGTHILIQGDHGPVKLDTRKSLNLKDRMDLMVLILKPEKILARKRINEFFRESFFGSRFWITLSTMWVARPKETDWTNAKWTNRFGFQPWHSATEFRRCLRRYSGEVRNLNTNRPLDCTKYNQFESIVTPTIGFLKHQGVDFQLNTKIKDIVTRLDSGTVSISAIRALQDGAEETITVRPKDIVIISLGSTTSGSSSGTNNDPPSMVTMEAENGLDENWSIWLDLATQHPSFGDPYNFCTRISESRLESFTVTLKDPEFFARFINLTHDRPGLGTFVSLKDSNWMISICIPRQPFFYFQPENINVFWGYGLRPDREGNFVRKPMLFCSGEEIMTELLSLLGFPSASIRRNSITIPCVMPRRTASMLPRTCQNRPNVIPDGTANLAVIGQFVNIPDETTVSLDYSVRGAQFAVSQLMGIGKEPVSTNRLSSSFSRFWKLLLA</sequence>
<protein>
    <recommendedName>
        <fullName evidence="3">Oleate hydratase</fullName>
    </recommendedName>
</protein>
<evidence type="ECO:0008006" key="3">
    <source>
        <dbReference type="Google" id="ProtNLM"/>
    </source>
</evidence>
<dbReference type="SUPFAM" id="SSF51905">
    <property type="entry name" value="FAD/NAD(P)-binding domain"/>
    <property type="match status" value="1"/>
</dbReference>
<dbReference type="OrthoDB" id="545169at2759"/>
<dbReference type="GO" id="GO:0050151">
    <property type="term" value="F:oleate hydratase activity"/>
    <property type="evidence" value="ECO:0007669"/>
    <property type="project" value="InterPro"/>
</dbReference>
<dbReference type="GO" id="GO:0006631">
    <property type="term" value="P:fatty acid metabolic process"/>
    <property type="evidence" value="ECO:0007669"/>
    <property type="project" value="InterPro"/>
</dbReference>
<dbReference type="GO" id="GO:0071949">
    <property type="term" value="F:FAD binding"/>
    <property type="evidence" value="ECO:0007669"/>
    <property type="project" value="InterPro"/>
</dbReference>
<name>A0A9W9WPL5_9EURO</name>
<dbReference type="Proteomes" id="UP001147760">
    <property type="component" value="Unassembled WGS sequence"/>
</dbReference>
<reference evidence="1" key="2">
    <citation type="journal article" date="2023" name="IMA Fungus">
        <title>Comparative genomic study of the Penicillium genus elucidates a diverse pangenome and 15 lateral gene transfer events.</title>
        <authorList>
            <person name="Petersen C."/>
            <person name="Sorensen T."/>
            <person name="Nielsen M.R."/>
            <person name="Sondergaard T.E."/>
            <person name="Sorensen J.L."/>
            <person name="Fitzpatrick D.A."/>
            <person name="Frisvad J.C."/>
            <person name="Nielsen K.L."/>
        </authorList>
    </citation>
    <scope>NUCLEOTIDE SEQUENCE</scope>
    <source>
        <strain evidence="1">IBT 17660</strain>
    </source>
</reference>
<accession>A0A9W9WPL5</accession>
<dbReference type="Gene3D" id="3.50.50.60">
    <property type="entry name" value="FAD/NAD(P)-binding domain"/>
    <property type="match status" value="3"/>
</dbReference>
<gene>
    <name evidence="1" type="ORF">N7530_008702</name>
</gene>
<dbReference type="PANTHER" id="PTHR37417">
    <property type="entry name" value="67 KDA MYOSIN-CROSS-REACTIVE ANTIGEN FAMILY PROTEIN (AFU_ORTHOLOGUE AFUA_5G09970)"/>
    <property type="match status" value="1"/>
</dbReference>
<dbReference type="AlphaFoldDB" id="A0A9W9WPL5"/>
<comment type="caution">
    <text evidence="1">The sequence shown here is derived from an EMBL/GenBank/DDBJ whole genome shotgun (WGS) entry which is preliminary data.</text>
</comment>
<dbReference type="PANTHER" id="PTHR37417:SF2">
    <property type="entry name" value="67 KDA MYOSIN-CROSS-REACTIVE ANTIGEN FAMILY PROTEIN (AFU_ORTHOLOGUE AFUA_5G09970)"/>
    <property type="match status" value="1"/>
</dbReference>
<organism evidence="1 2">
    <name type="scientific">Penicillium desertorum</name>
    <dbReference type="NCBI Taxonomy" id="1303715"/>
    <lineage>
        <taxon>Eukaryota</taxon>
        <taxon>Fungi</taxon>
        <taxon>Dikarya</taxon>
        <taxon>Ascomycota</taxon>
        <taxon>Pezizomycotina</taxon>
        <taxon>Eurotiomycetes</taxon>
        <taxon>Eurotiomycetidae</taxon>
        <taxon>Eurotiales</taxon>
        <taxon>Aspergillaceae</taxon>
        <taxon>Penicillium</taxon>
    </lineage>
</organism>